<dbReference type="InterPro" id="IPR029787">
    <property type="entry name" value="Nucleotide_cyclase"/>
</dbReference>
<dbReference type="SUPFAM" id="SSF55785">
    <property type="entry name" value="PYP-like sensor domain (PAS domain)"/>
    <property type="match status" value="1"/>
</dbReference>
<dbReference type="PANTHER" id="PTHR44757:SF2">
    <property type="entry name" value="BIOFILM ARCHITECTURE MAINTENANCE PROTEIN MBAA"/>
    <property type="match status" value="1"/>
</dbReference>
<organism evidence="3 4">
    <name type="scientific">Succiniclasticum ruminis</name>
    <dbReference type="NCBI Taxonomy" id="40841"/>
    <lineage>
        <taxon>Bacteria</taxon>
        <taxon>Bacillati</taxon>
        <taxon>Bacillota</taxon>
        <taxon>Negativicutes</taxon>
        <taxon>Acidaminococcales</taxon>
        <taxon>Acidaminococcaceae</taxon>
        <taxon>Succiniclasticum</taxon>
    </lineage>
</organism>
<evidence type="ECO:0000313" key="3">
    <source>
        <dbReference type="EMBL" id="SDC49093.1"/>
    </source>
</evidence>
<dbReference type="InterPro" id="IPR000014">
    <property type="entry name" value="PAS"/>
</dbReference>
<dbReference type="InterPro" id="IPR013656">
    <property type="entry name" value="PAS_4"/>
</dbReference>
<dbReference type="AlphaFoldDB" id="A0A1G6M0P1"/>
<feature type="domain" description="PAC" evidence="1">
    <location>
        <begin position="209"/>
        <end position="260"/>
    </location>
</feature>
<dbReference type="Pfam" id="PF08448">
    <property type="entry name" value="PAS_4"/>
    <property type="match status" value="1"/>
</dbReference>
<dbReference type="Gene3D" id="3.30.450.20">
    <property type="entry name" value="PAS domain"/>
    <property type="match status" value="1"/>
</dbReference>
<keyword evidence="4" id="KW-1185">Reference proteome</keyword>
<dbReference type="PROSITE" id="PS50113">
    <property type="entry name" value="PAC"/>
    <property type="match status" value="1"/>
</dbReference>
<evidence type="ECO:0000259" key="1">
    <source>
        <dbReference type="PROSITE" id="PS50113"/>
    </source>
</evidence>
<evidence type="ECO:0000259" key="2">
    <source>
        <dbReference type="PROSITE" id="PS50887"/>
    </source>
</evidence>
<dbReference type="EMBL" id="FMYW01000008">
    <property type="protein sequence ID" value="SDC49093.1"/>
    <property type="molecule type" value="Genomic_DNA"/>
</dbReference>
<dbReference type="NCBIfam" id="TIGR00254">
    <property type="entry name" value="GGDEF"/>
    <property type="match status" value="1"/>
</dbReference>
<dbReference type="SUPFAM" id="SSF55073">
    <property type="entry name" value="Nucleotide cyclase"/>
    <property type="match status" value="1"/>
</dbReference>
<dbReference type="Pfam" id="PF00990">
    <property type="entry name" value="GGDEF"/>
    <property type="match status" value="1"/>
</dbReference>
<gene>
    <name evidence="3" type="ORF">SAMN04487864_108123</name>
</gene>
<sequence length="440" mass="51021">MYHYNLAFVLVGMSDQVVSIFSHLLPLERFTHDVKGFASLADIPAGTEWPLNTFVILNDETDWSIRLFKERFGGKARLILCTSHADKLEASVLNQMYDFWPWPLSDTFAQLEAVRLQKRIKDEKDAWMNNQYLDIITEMLPDLMWFKDMPGCHLRVNQAFCEAVGKTKEDVTNQYHGYIWGLSGEEAEYGEAVCRASELAVAKAGKTCHSEETVYHSKRGLCELSILKTPVYDENHEIIGTVGIARDITKEKEAQKQVLELANSDALTGLHNRHHFYQRLRNRRKGESLTLCYIDLDHFKYINDTYGHKVGDETLVAVANLLRKSFPKAFITRMGGDEFVVALFGVNDRKEIKARMEFVMNAMKEFFKSDERMRTLAMSIGIAKSENEEADLDMLLQQSDEALYWSKEHGRDQYTFYDEILNELQRFKEHVRHERRITEE</sequence>
<protein>
    <submittedName>
        <fullName evidence="3">PAS domain S-box-containing protein/diguanylate cyclase (GGDEF) domain-containing protein</fullName>
    </submittedName>
</protein>
<dbReference type="SMART" id="SM00267">
    <property type="entry name" value="GGDEF"/>
    <property type="match status" value="1"/>
</dbReference>
<accession>A0A1G6M0P1</accession>
<evidence type="ECO:0000313" key="4">
    <source>
        <dbReference type="Proteomes" id="UP000198943"/>
    </source>
</evidence>
<dbReference type="InterPro" id="IPR043128">
    <property type="entry name" value="Rev_trsase/Diguanyl_cyclase"/>
</dbReference>
<dbReference type="NCBIfam" id="TIGR00229">
    <property type="entry name" value="sensory_box"/>
    <property type="match status" value="1"/>
</dbReference>
<proteinExistence type="predicted"/>
<dbReference type="PROSITE" id="PS50887">
    <property type="entry name" value="GGDEF"/>
    <property type="match status" value="1"/>
</dbReference>
<dbReference type="InterPro" id="IPR000160">
    <property type="entry name" value="GGDEF_dom"/>
</dbReference>
<dbReference type="CDD" id="cd01949">
    <property type="entry name" value="GGDEF"/>
    <property type="match status" value="1"/>
</dbReference>
<dbReference type="Proteomes" id="UP000198943">
    <property type="component" value="Unassembled WGS sequence"/>
</dbReference>
<dbReference type="Gene3D" id="3.30.70.270">
    <property type="match status" value="1"/>
</dbReference>
<name>A0A1G6M0P1_9FIRM</name>
<dbReference type="InterPro" id="IPR000700">
    <property type="entry name" value="PAS-assoc_C"/>
</dbReference>
<dbReference type="PANTHER" id="PTHR44757">
    <property type="entry name" value="DIGUANYLATE CYCLASE DGCP"/>
    <property type="match status" value="1"/>
</dbReference>
<feature type="domain" description="GGDEF" evidence="2">
    <location>
        <begin position="287"/>
        <end position="419"/>
    </location>
</feature>
<reference evidence="4" key="1">
    <citation type="submission" date="2016-10" db="EMBL/GenBank/DDBJ databases">
        <authorList>
            <person name="Varghese N."/>
            <person name="Submissions S."/>
        </authorList>
    </citation>
    <scope>NUCLEOTIDE SEQUENCE [LARGE SCALE GENOMIC DNA]</scope>
    <source>
        <strain evidence="4">DSM 11005</strain>
    </source>
</reference>
<dbReference type="InterPro" id="IPR035965">
    <property type="entry name" value="PAS-like_dom_sf"/>
</dbReference>
<dbReference type="InterPro" id="IPR052155">
    <property type="entry name" value="Biofilm_reg_signaling"/>
</dbReference>
<dbReference type="RefSeq" id="WP_176760463.1">
    <property type="nucleotide sequence ID" value="NZ_FMYW01000008.1"/>
</dbReference>